<gene>
    <name evidence="1" type="ORF">LS41612_06830</name>
</gene>
<reference evidence="1 2" key="1">
    <citation type="submission" date="2017-03" db="EMBL/GenBank/DDBJ databases">
        <title>The whole genome sequencing and assembly of Lysinibacillus sphaericus DSM 28T strain.</title>
        <authorList>
            <person name="Lee Y.-J."/>
            <person name="Yi H."/>
            <person name="Bahn Y.-S."/>
            <person name="Kim J.F."/>
            <person name="Lee D.-W."/>
        </authorList>
    </citation>
    <scope>NUCLEOTIDE SEQUENCE [LARGE SCALE GENOMIC DNA]</scope>
    <source>
        <strain evidence="1 2">DSM 28</strain>
    </source>
</reference>
<dbReference type="RefSeq" id="WP_024363262.1">
    <property type="nucleotide sequence ID" value="NZ_BJNS01000036.1"/>
</dbReference>
<organism evidence="1 2">
    <name type="scientific">Lysinibacillus sphaericus</name>
    <name type="common">Bacillus sphaericus</name>
    <dbReference type="NCBI Taxonomy" id="1421"/>
    <lineage>
        <taxon>Bacteria</taxon>
        <taxon>Bacillati</taxon>
        <taxon>Bacillota</taxon>
        <taxon>Bacilli</taxon>
        <taxon>Bacillales</taxon>
        <taxon>Bacillaceae</taxon>
        <taxon>Lysinibacillus</taxon>
    </lineage>
</organism>
<proteinExistence type="predicted"/>
<name>A0A2S0JY08_LYSSH</name>
<dbReference type="EMBL" id="CP019980">
    <property type="protein sequence ID" value="AVK95981.1"/>
    <property type="molecule type" value="Genomic_DNA"/>
</dbReference>
<dbReference type="Proteomes" id="UP000238825">
    <property type="component" value="Chromosome"/>
</dbReference>
<evidence type="ECO:0000313" key="1">
    <source>
        <dbReference type="EMBL" id="AVK95981.1"/>
    </source>
</evidence>
<evidence type="ECO:0000313" key="2">
    <source>
        <dbReference type="Proteomes" id="UP000238825"/>
    </source>
</evidence>
<evidence type="ECO:0008006" key="3">
    <source>
        <dbReference type="Google" id="ProtNLM"/>
    </source>
</evidence>
<accession>A0A2S0JY08</accession>
<sequence>MFPYSNSYSGNSLSAIYTAPSNQYTAPIRHFLQPQQDHRRCISKAEADFMAMNRLLWMEHVNWTRMTIISIVFNLPDLPFVQARLLRNATDLGNCLRPFYGDQIADRYAELIKEHLLIAAQLVTAANKGDAATAAAKEQEWYRNADDIAIFLSSINPYLTKEAVQQMFYRHLALTKKEAVTMIQKDYQSDVQVFDDIEAEALVMSDMIANAIVMQFCYRFYS</sequence>
<protein>
    <recommendedName>
        <fullName evidence="3">Acetylglutamate kinase</fullName>
    </recommendedName>
</protein>
<dbReference type="AlphaFoldDB" id="A0A2S0JY08"/>
<dbReference type="GeneID" id="48275912"/>